<comment type="similarity">
    <text evidence="1">Belongs to the sigma-54 factor family.</text>
</comment>
<dbReference type="InterPro" id="IPR007634">
    <property type="entry name" value="RNA_pol_sigma_54_DNA-bd"/>
</dbReference>
<dbReference type="Pfam" id="PF04552">
    <property type="entry name" value="Sigma54_DBD"/>
    <property type="match status" value="1"/>
</dbReference>
<evidence type="ECO:0000256" key="1">
    <source>
        <dbReference type="ARBA" id="ARBA00008798"/>
    </source>
</evidence>
<evidence type="ECO:0000256" key="7">
    <source>
        <dbReference type="ARBA" id="ARBA00023125"/>
    </source>
</evidence>
<keyword evidence="4" id="KW-0548">Nucleotidyltransferase</keyword>
<evidence type="ECO:0000256" key="6">
    <source>
        <dbReference type="ARBA" id="ARBA00023082"/>
    </source>
</evidence>
<reference evidence="11 12" key="1">
    <citation type="journal article" date="2021" name="Sci. Rep.">
        <title>The distribution of antibiotic resistance genes in chicken gut microbiota commensals.</title>
        <authorList>
            <person name="Juricova H."/>
            <person name="Matiasovicova J."/>
            <person name="Kubasova T."/>
            <person name="Cejkova D."/>
            <person name="Rychlik I."/>
        </authorList>
    </citation>
    <scope>NUCLEOTIDE SEQUENCE [LARGE SCALE GENOMIC DNA]</scope>
    <source>
        <strain evidence="11 12">An435</strain>
    </source>
</reference>
<dbReference type="PRINTS" id="PR00045">
    <property type="entry name" value="SIGMA54FCT"/>
</dbReference>
<evidence type="ECO:0000256" key="3">
    <source>
        <dbReference type="ARBA" id="ARBA00022679"/>
    </source>
</evidence>
<proteinExistence type="inferred from homology"/>
<evidence type="ECO:0000256" key="4">
    <source>
        <dbReference type="ARBA" id="ARBA00022695"/>
    </source>
</evidence>
<evidence type="ECO:0000256" key="8">
    <source>
        <dbReference type="ARBA" id="ARBA00023163"/>
    </source>
</evidence>
<dbReference type="PROSITE" id="PS00717">
    <property type="entry name" value="SIGMA54_1"/>
    <property type="match status" value="1"/>
</dbReference>
<keyword evidence="3" id="KW-0808">Transferase</keyword>
<feature type="domain" description="RNA polymerase sigma factor 54 core-binding" evidence="10">
    <location>
        <begin position="92"/>
        <end position="279"/>
    </location>
</feature>
<keyword evidence="8" id="KW-0804">Transcription</keyword>
<dbReference type="InterPro" id="IPR007046">
    <property type="entry name" value="RNA_pol_sigma_54_core-bd"/>
</dbReference>
<accession>A0ABS2FG95</accession>
<evidence type="ECO:0000313" key="11">
    <source>
        <dbReference type="EMBL" id="MBM6818981.1"/>
    </source>
</evidence>
<gene>
    <name evidence="11" type="primary">rpoN</name>
    <name evidence="11" type="ORF">H6A19_06450</name>
</gene>
<evidence type="ECO:0000313" key="12">
    <source>
        <dbReference type="Proteomes" id="UP000767334"/>
    </source>
</evidence>
<dbReference type="InterPro" id="IPR038709">
    <property type="entry name" value="RpoN_core-bd_sf"/>
</dbReference>
<sequence>MQMDLKLNISQKQKLILTQIMQQSINVLQMSAYDLREYIEKEFEENPILEADFNLIESKDNIDNTQLSKYLNDRYDENYNYQHNNEDEASVFNFISDKKSLKDYLYEQLGEIKSDIKIKKVVSYMIESLDSRGYLENTLEEICSDLGIDGEKVQNALEILQSLEPCGIGARDLKECLLIQLKNKGILDEIIKEIVLKYLEYIADCKYNYIAKELKITPKEVQAYGDIIKSLGPKPSRGYYTGEEVKFIIPDAYIVKIGDKYNVIMNKDIIPNITINNLYKQEILNGKNKKEVEYVKEKVNDAMGLINDIEQRNNTILKLLECIVKKQKAYFENGQEYLKPMTLRDLADEMALHESTVSRAIKDKYILTSRGTVKIKDLFCNGIVSSGINGEGVSTNTIKNKIKQLIQLENKNKPLSDQAICDLLKKEHIDISRRTVAKYREELGIKSSSKRKRV</sequence>
<evidence type="ECO:0000259" key="10">
    <source>
        <dbReference type="Pfam" id="PF04963"/>
    </source>
</evidence>
<dbReference type="NCBIfam" id="TIGR02395">
    <property type="entry name" value="rpoN_sigma"/>
    <property type="match status" value="1"/>
</dbReference>
<name>A0ABS2FG95_9CLOT</name>
<dbReference type="Proteomes" id="UP000767334">
    <property type="component" value="Unassembled WGS sequence"/>
</dbReference>
<keyword evidence="5" id="KW-0805">Transcription regulation</keyword>
<evidence type="ECO:0000256" key="5">
    <source>
        <dbReference type="ARBA" id="ARBA00023015"/>
    </source>
</evidence>
<organism evidence="11 12">
    <name type="scientific">Clostridium saudiense</name>
    <dbReference type="NCBI Taxonomy" id="1414720"/>
    <lineage>
        <taxon>Bacteria</taxon>
        <taxon>Bacillati</taxon>
        <taxon>Bacillota</taxon>
        <taxon>Clostridia</taxon>
        <taxon>Eubacteriales</taxon>
        <taxon>Clostridiaceae</taxon>
        <taxon>Clostridium</taxon>
    </lineage>
</organism>
<dbReference type="PANTHER" id="PTHR32248:SF4">
    <property type="entry name" value="RNA POLYMERASE SIGMA-54 FACTOR"/>
    <property type="match status" value="1"/>
</dbReference>
<feature type="domain" description="RNA polymerase sigma factor 54 DNA-binding" evidence="9">
    <location>
        <begin position="293"/>
        <end position="453"/>
    </location>
</feature>
<dbReference type="InterPro" id="IPR000394">
    <property type="entry name" value="RNA_pol_sigma_54"/>
</dbReference>
<evidence type="ECO:0000259" key="9">
    <source>
        <dbReference type="Pfam" id="PF04552"/>
    </source>
</evidence>
<dbReference type="PROSITE" id="PS50044">
    <property type="entry name" value="SIGMA54_3"/>
    <property type="match status" value="1"/>
</dbReference>
<comment type="caution">
    <text evidence="11">The sequence shown here is derived from an EMBL/GenBank/DDBJ whole genome shotgun (WGS) entry which is preliminary data.</text>
</comment>
<protein>
    <submittedName>
        <fullName evidence="11">RNA polymerase factor sigma-54</fullName>
    </submittedName>
</protein>
<dbReference type="Gene3D" id="1.10.10.60">
    <property type="entry name" value="Homeodomain-like"/>
    <property type="match status" value="1"/>
</dbReference>
<dbReference type="RefSeq" id="WP_204572066.1">
    <property type="nucleotide sequence ID" value="NZ_JACJLL010000029.1"/>
</dbReference>
<keyword evidence="12" id="KW-1185">Reference proteome</keyword>
<keyword evidence="6" id="KW-0731">Sigma factor</keyword>
<dbReference type="Pfam" id="PF04963">
    <property type="entry name" value="Sigma54_CBD"/>
    <property type="match status" value="1"/>
</dbReference>
<keyword evidence="2" id="KW-0240">DNA-directed RNA polymerase</keyword>
<dbReference type="EMBL" id="JACJLL010000029">
    <property type="protein sequence ID" value="MBM6818981.1"/>
    <property type="molecule type" value="Genomic_DNA"/>
</dbReference>
<dbReference type="PIRSF" id="PIRSF000774">
    <property type="entry name" value="RpoN"/>
    <property type="match status" value="1"/>
</dbReference>
<keyword evidence="7" id="KW-0238">DNA-binding</keyword>
<dbReference type="PROSITE" id="PS00718">
    <property type="entry name" value="SIGMA54_2"/>
    <property type="match status" value="1"/>
</dbReference>
<dbReference type="Pfam" id="PF00309">
    <property type="entry name" value="Sigma54_AID"/>
    <property type="match status" value="1"/>
</dbReference>
<evidence type="ECO:0000256" key="2">
    <source>
        <dbReference type="ARBA" id="ARBA00022478"/>
    </source>
</evidence>
<dbReference type="Gene3D" id="1.10.10.1330">
    <property type="entry name" value="RNA polymerase sigma-54 factor, core-binding domain"/>
    <property type="match status" value="1"/>
</dbReference>
<dbReference type="PANTHER" id="PTHR32248">
    <property type="entry name" value="RNA POLYMERASE SIGMA-54 FACTOR"/>
    <property type="match status" value="1"/>
</dbReference>